<dbReference type="GO" id="GO:0050071">
    <property type="term" value="F:phosphatidylglycerol lysyltransferase activity"/>
    <property type="evidence" value="ECO:0007669"/>
    <property type="project" value="UniProtKB-EC"/>
</dbReference>
<feature type="transmembrane region" description="Helical" evidence="6">
    <location>
        <begin position="38"/>
        <end position="58"/>
    </location>
</feature>
<keyword evidence="3 6" id="KW-0812">Transmembrane</keyword>
<feature type="transmembrane region" description="Helical" evidence="6">
    <location>
        <begin position="265"/>
        <end position="288"/>
    </location>
</feature>
<keyword evidence="6" id="KW-0808">Transferase</keyword>
<comment type="similarity">
    <text evidence="6">Belongs to the LPG synthase family.</text>
</comment>
<evidence type="ECO:0000313" key="7">
    <source>
        <dbReference type="EMBL" id="TFE25011.1"/>
    </source>
</evidence>
<keyword evidence="5 6" id="KW-0472">Membrane</keyword>
<keyword evidence="6" id="KW-0443">Lipid metabolism</keyword>
<feature type="transmembrane region" description="Helical" evidence="6">
    <location>
        <begin position="123"/>
        <end position="142"/>
    </location>
</feature>
<organism evidence="7 8">
    <name type="scientific">Cohnella luojiensis</name>
    <dbReference type="NCBI Taxonomy" id="652876"/>
    <lineage>
        <taxon>Bacteria</taxon>
        <taxon>Bacillati</taxon>
        <taxon>Bacillota</taxon>
        <taxon>Bacilli</taxon>
        <taxon>Bacillales</taxon>
        <taxon>Paenibacillaceae</taxon>
        <taxon>Cohnella</taxon>
    </lineage>
</organism>
<evidence type="ECO:0000313" key="8">
    <source>
        <dbReference type="Proteomes" id="UP000297900"/>
    </source>
</evidence>
<evidence type="ECO:0000256" key="1">
    <source>
        <dbReference type="ARBA" id="ARBA00004651"/>
    </source>
</evidence>
<dbReference type="OrthoDB" id="2111097at2"/>
<dbReference type="EMBL" id="SOMN01000021">
    <property type="protein sequence ID" value="TFE25011.1"/>
    <property type="molecule type" value="Genomic_DNA"/>
</dbReference>
<comment type="catalytic activity">
    <reaction evidence="6">
        <text>L-lysyl-tRNA(Lys) + a 1,2-diacyl-sn-glycero-3-phospho-(1'-sn-glycerol) = a 1,2-diacyl-sn-glycero-3-phospho-1'-(3'-O-L-lysyl)-sn-glycerol + tRNA(Lys)</text>
        <dbReference type="Rhea" id="RHEA:10668"/>
        <dbReference type="Rhea" id="RHEA-COMP:9696"/>
        <dbReference type="Rhea" id="RHEA-COMP:9697"/>
        <dbReference type="ChEBI" id="CHEBI:64716"/>
        <dbReference type="ChEBI" id="CHEBI:75792"/>
        <dbReference type="ChEBI" id="CHEBI:78442"/>
        <dbReference type="ChEBI" id="CHEBI:78529"/>
        <dbReference type="EC" id="2.3.2.3"/>
    </reaction>
</comment>
<dbReference type="PANTHER" id="PTHR39087">
    <property type="entry name" value="UPF0104 MEMBRANE PROTEIN MJ1595"/>
    <property type="match status" value="1"/>
</dbReference>
<dbReference type="GO" id="GO:0006629">
    <property type="term" value="P:lipid metabolic process"/>
    <property type="evidence" value="ECO:0007669"/>
    <property type="project" value="UniProtKB-KW"/>
</dbReference>
<evidence type="ECO:0000256" key="5">
    <source>
        <dbReference type="ARBA" id="ARBA00023136"/>
    </source>
</evidence>
<reference evidence="7 8" key="1">
    <citation type="submission" date="2019-03" db="EMBL/GenBank/DDBJ databases">
        <title>Cohnella endophytica sp. nov., a novel endophytic bacterium isolated from bark of Sonneratia apetala.</title>
        <authorList>
            <person name="Tuo L."/>
        </authorList>
    </citation>
    <scope>NUCLEOTIDE SEQUENCE [LARGE SCALE GENOMIC DNA]</scope>
    <source>
        <strain evidence="7 8">CCTCC AB 208254</strain>
    </source>
</reference>
<keyword evidence="8" id="KW-1185">Reference proteome</keyword>
<evidence type="ECO:0000256" key="2">
    <source>
        <dbReference type="ARBA" id="ARBA00022475"/>
    </source>
</evidence>
<dbReference type="GO" id="GO:0005886">
    <property type="term" value="C:plasma membrane"/>
    <property type="evidence" value="ECO:0007669"/>
    <property type="project" value="UniProtKB-SubCell"/>
</dbReference>
<protein>
    <recommendedName>
        <fullName evidence="6">Phosphatidylglycerol lysyltransferase</fullName>
        <ecNumber evidence="6">2.3.2.3</ecNumber>
    </recommendedName>
    <alternativeName>
        <fullName evidence="6">Lysylphosphatidylglycerol synthase</fullName>
    </alternativeName>
</protein>
<dbReference type="InterPro" id="IPR022791">
    <property type="entry name" value="L-PG_synthase/AglD"/>
</dbReference>
<evidence type="ECO:0000256" key="6">
    <source>
        <dbReference type="RuleBase" id="RU363042"/>
    </source>
</evidence>
<dbReference type="GO" id="GO:0046677">
    <property type="term" value="P:response to antibiotic"/>
    <property type="evidence" value="ECO:0007669"/>
    <property type="project" value="UniProtKB-KW"/>
</dbReference>
<accession>A0A4Y8LVP5</accession>
<sequence>MSIRKGFALVAVILFLFFLFMTWRWFDPKEILLRLHTLAVHPQWLAMMFGAYLLSFMLKAEAWRMYSGSQGRFRVYYHGMIYSLLVNHLLPIKVGDIVRTGFLMKYTRKTWDEALHSVGIMRLMDMFVLGAFSLIGVAYIGLSAPWGWFVIILSVMVLLACLMRFTPLYKFPFVRKHWLHFKSVMVSRKGLSVLMLIALSWILEAAVIYGVAVILKLGVGAASLVWANSVTIAGQVLHITPGGIGTYESTLSGSLAILGVDWKDAYAAAILSHTFKFAFSYLAGGYTLKRMPIKWREAKIWLSRKQKPAKESTSS</sequence>
<keyword evidence="4 6" id="KW-1133">Transmembrane helix</keyword>
<dbReference type="Proteomes" id="UP000297900">
    <property type="component" value="Unassembled WGS sequence"/>
</dbReference>
<dbReference type="EC" id="2.3.2.3" evidence="6"/>
<comment type="function">
    <text evidence="6">Catalyzes the transfer of a lysyl group from L-lysyl-tRNA(Lys) to membrane-bound phosphatidylglycerol (PG), which produces lysylphosphatidylglycerol (LPG), a major component of the bacterial membrane with a positive net charge. LPG synthesis contributes to bacterial virulence as it is involved in the resistance mechanism against cationic antimicrobial peptides (CAMP) produces by the host's immune system (defensins, cathelicidins) and by the competing microorganisms.</text>
</comment>
<comment type="subcellular location">
    <subcellularLocation>
        <location evidence="1 6">Cell membrane</location>
        <topology evidence="1 6">Multi-pass membrane protein</topology>
    </subcellularLocation>
</comment>
<feature type="transmembrane region" description="Helical" evidence="6">
    <location>
        <begin position="148"/>
        <end position="169"/>
    </location>
</feature>
<dbReference type="RefSeq" id="WP_135152956.1">
    <property type="nucleotide sequence ID" value="NZ_SOMN01000021.1"/>
</dbReference>
<dbReference type="AlphaFoldDB" id="A0A4Y8LVP5"/>
<dbReference type="PANTHER" id="PTHR39087:SF2">
    <property type="entry name" value="UPF0104 MEMBRANE PROTEIN MJ1595"/>
    <property type="match status" value="1"/>
</dbReference>
<feature type="transmembrane region" description="Helical" evidence="6">
    <location>
        <begin position="7"/>
        <end position="26"/>
    </location>
</feature>
<gene>
    <name evidence="6" type="primary">mprF</name>
    <name evidence="7" type="ORF">E2980_14745</name>
</gene>
<evidence type="ECO:0000256" key="4">
    <source>
        <dbReference type="ARBA" id="ARBA00022989"/>
    </source>
</evidence>
<proteinExistence type="inferred from homology"/>
<name>A0A4Y8LVP5_9BACL</name>
<dbReference type="Pfam" id="PF03706">
    <property type="entry name" value="LPG_synthase_TM"/>
    <property type="match status" value="1"/>
</dbReference>
<evidence type="ECO:0000256" key="3">
    <source>
        <dbReference type="ARBA" id="ARBA00022692"/>
    </source>
</evidence>
<feature type="transmembrane region" description="Helical" evidence="6">
    <location>
        <begin position="190"/>
        <end position="215"/>
    </location>
</feature>
<comment type="caution">
    <text evidence="7">The sequence shown here is derived from an EMBL/GenBank/DDBJ whole genome shotgun (WGS) entry which is preliminary data.</text>
</comment>
<keyword evidence="2" id="KW-1003">Cell membrane</keyword>
<keyword evidence="6" id="KW-0046">Antibiotic resistance</keyword>